<gene>
    <name evidence="2" type="ORF">L9F63_010931</name>
</gene>
<evidence type="ECO:0000313" key="3">
    <source>
        <dbReference type="Proteomes" id="UP001233999"/>
    </source>
</evidence>
<keyword evidence="1" id="KW-0472">Membrane</keyword>
<dbReference type="AlphaFoldDB" id="A0AAD8EQJ1"/>
<sequence>TIFHFNDQNFGPFFFHFLYFIITSGLQPHWLYFFGIRKRQSVECYAMTSLILPDSWLPDCQYFSSDEGIDDGAEFIAILWYLLLTACKSCCKICLTLSLLMFRINHFHLNT</sequence>
<evidence type="ECO:0000256" key="1">
    <source>
        <dbReference type="SAM" id="Phobius"/>
    </source>
</evidence>
<keyword evidence="3" id="KW-1185">Reference proteome</keyword>
<accession>A0AAD8EQJ1</accession>
<dbReference type="Proteomes" id="UP001233999">
    <property type="component" value="Unassembled WGS sequence"/>
</dbReference>
<dbReference type="EMBL" id="JASPKZ010001222">
    <property type="protein sequence ID" value="KAJ9598409.1"/>
    <property type="molecule type" value="Genomic_DNA"/>
</dbReference>
<name>A0AAD8EQJ1_DIPPU</name>
<proteinExistence type="predicted"/>
<feature type="non-terminal residue" evidence="2">
    <location>
        <position position="1"/>
    </location>
</feature>
<reference evidence="2" key="1">
    <citation type="journal article" date="2023" name="IScience">
        <title>Live-bearing cockroach genome reveals convergent evolutionary mechanisms linked to viviparity in insects and beyond.</title>
        <authorList>
            <person name="Fouks B."/>
            <person name="Harrison M.C."/>
            <person name="Mikhailova A.A."/>
            <person name="Marchal E."/>
            <person name="English S."/>
            <person name="Carruthers M."/>
            <person name="Jennings E.C."/>
            <person name="Chiamaka E.L."/>
            <person name="Frigard R.A."/>
            <person name="Pippel M."/>
            <person name="Attardo G.M."/>
            <person name="Benoit J.B."/>
            <person name="Bornberg-Bauer E."/>
            <person name="Tobe S.S."/>
        </authorList>
    </citation>
    <scope>NUCLEOTIDE SEQUENCE</scope>
    <source>
        <strain evidence="2">Stay&amp;Tobe</strain>
    </source>
</reference>
<feature type="transmembrane region" description="Helical" evidence="1">
    <location>
        <begin position="13"/>
        <end position="33"/>
    </location>
</feature>
<reference evidence="2" key="2">
    <citation type="submission" date="2023-05" db="EMBL/GenBank/DDBJ databases">
        <authorList>
            <person name="Fouks B."/>
        </authorList>
    </citation>
    <scope>NUCLEOTIDE SEQUENCE</scope>
    <source>
        <strain evidence="2">Stay&amp;Tobe</strain>
        <tissue evidence="2">Testes</tissue>
    </source>
</reference>
<comment type="caution">
    <text evidence="2">The sequence shown here is derived from an EMBL/GenBank/DDBJ whole genome shotgun (WGS) entry which is preliminary data.</text>
</comment>
<keyword evidence="1" id="KW-1133">Transmembrane helix</keyword>
<evidence type="ECO:0000313" key="2">
    <source>
        <dbReference type="EMBL" id="KAJ9598409.1"/>
    </source>
</evidence>
<protein>
    <submittedName>
        <fullName evidence="2">Uncharacterized protein</fullName>
    </submittedName>
</protein>
<organism evidence="2 3">
    <name type="scientific">Diploptera punctata</name>
    <name type="common">Pacific beetle cockroach</name>
    <dbReference type="NCBI Taxonomy" id="6984"/>
    <lineage>
        <taxon>Eukaryota</taxon>
        <taxon>Metazoa</taxon>
        <taxon>Ecdysozoa</taxon>
        <taxon>Arthropoda</taxon>
        <taxon>Hexapoda</taxon>
        <taxon>Insecta</taxon>
        <taxon>Pterygota</taxon>
        <taxon>Neoptera</taxon>
        <taxon>Polyneoptera</taxon>
        <taxon>Dictyoptera</taxon>
        <taxon>Blattodea</taxon>
        <taxon>Blaberoidea</taxon>
        <taxon>Blaberidae</taxon>
        <taxon>Diplopterinae</taxon>
        <taxon>Diploptera</taxon>
    </lineage>
</organism>
<keyword evidence="1" id="KW-0812">Transmembrane</keyword>
<feature type="non-terminal residue" evidence="2">
    <location>
        <position position="111"/>
    </location>
</feature>